<keyword evidence="2" id="KW-1185">Reference proteome</keyword>
<accession>A0A3P1B0Q5</accession>
<evidence type="ECO:0000313" key="2">
    <source>
        <dbReference type="Proteomes" id="UP000268372"/>
    </source>
</evidence>
<organism evidence="1 2">
    <name type="scientific">Paenimyroides viscosum</name>
    <dbReference type="NCBI Taxonomy" id="2488729"/>
    <lineage>
        <taxon>Bacteria</taxon>
        <taxon>Pseudomonadati</taxon>
        <taxon>Bacteroidota</taxon>
        <taxon>Flavobacteriia</taxon>
        <taxon>Flavobacteriales</taxon>
        <taxon>Flavobacteriaceae</taxon>
        <taxon>Paenimyroides</taxon>
    </lineage>
</organism>
<gene>
    <name evidence="1" type="ORF">EG242_08480</name>
</gene>
<sequence>MCTFFHNLFIYKFIDVNVINKSTEKQKLFSGF</sequence>
<name>A0A3P1B0Q5_9FLAO</name>
<dbReference type="Proteomes" id="UP000268372">
    <property type="component" value="Unassembled WGS sequence"/>
</dbReference>
<comment type="caution">
    <text evidence="1">The sequence shown here is derived from an EMBL/GenBank/DDBJ whole genome shotgun (WGS) entry which is preliminary data.</text>
</comment>
<protein>
    <submittedName>
        <fullName evidence="1">Uncharacterized protein</fullName>
    </submittedName>
</protein>
<evidence type="ECO:0000313" key="1">
    <source>
        <dbReference type="EMBL" id="RRA94737.1"/>
    </source>
</evidence>
<reference evidence="1 2" key="1">
    <citation type="submission" date="2018-11" db="EMBL/GenBank/DDBJ databases">
        <title>Flavobacterium sp. nov., YIM 102796 draft genome.</title>
        <authorList>
            <person name="Li G."/>
            <person name="Jiang Y."/>
        </authorList>
    </citation>
    <scope>NUCLEOTIDE SEQUENCE [LARGE SCALE GENOMIC DNA]</scope>
    <source>
        <strain evidence="1 2">YIM 102796</strain>
    </source>
</reference>
<dbReference type="AlphaFoldDB" id="A0A3P1B0Q5"/>
<dbReference type="EMBL" id="RQTJ01000015">
    <property type="protein sequence ID" value="RRA94737.1"/>
    <property type="molecule type" value="Genomic_DNA"/>
</dbReference>
<proteinExistence type="predicted"/>